<feature type="transmembrane region" description="Helical" evidence="6">
    <location>
        <begin position="53"/>
        <end position="75"/>
    </location>
</feature>
<proteinExistence type="inferred from homology"/>
<keyword evidence="4 6" id="KW-1133">Transmembrane helix</keyword>
<reference evidence="8" key="2">
    <citation type="submission" date="2025-08" db="UniProtKB">
        <authorList>
            <consortium name="Ensembl"/>
        </authorList>
    </citation>
    <scope>IDENTIFICATION</scope>
</reference>
<comment type="subcellular location">
    <subcellularLocation>
        <location evidence="1">Endomembrane system</location>
        <topology evidence="1">Multi-pass membrane protein</topology>
    </subcellularLocation>
</comment>
<dbReference type="InterPro" id="IPR050911">
    <property type="entry name" value="DRAM/TMEM150_Autophagy_Mod"/>
</dbReference>
<evidence type="ECO:0000313" key="8">
    <source>
        <dbReference type="Ensembl" id="ENSGACP00000035013.1"/>
    </source>
</evidence>
<dbReference type="GeneTree" id="ENSGT01030000234578"/>
<reference evidence="8 9" key="1">
    <citation type="journal article" date="2021" name="G3 (Bethesda)">
        <title>Improved contiguity of the threespine stickleback genome using long-read sequencing.</title>
        <authorList>
            <person name="Nath S."/>
            <person name="Shaw D.E."/>
            <person name="White M.A."/>
        </authorList>
    </citation>
    <scope>NUCLEOTIDE SEQUENCE [LARGE SCALE GENOMIC DNA]</scope>
    <source>
        <strain evidence="8 9">Lake Benthic</strain>
    </source>
</reference>
<protein>
    <submittedName>
        <fullName evidence="8">DNA-damage regulated autophagy modulator 1</fullName>
    </submittedName>
</protein>
<accession>A0AAQ4P8T8</accession>
<evidence type="ECO:0000256" key="5">
    <source>
        <dbReference type="ARBA" id="ARBA00023136"/>
    </source>
</evidence>
<evidence type="ECO:0000256" key="3">
    <source>
        <dbReference type="ARBA" id="ARBA00022692"/>
    </source>
</evidence>
<dbReference type="Proteomes" id="UP000007635">
    <property type="component" value="Chromosome IV"/>
</dbReference>
<dbReference type="Pfam" id="PF10277">
    <property type="entry name" value="Frag1"/>
    <property type="match status" value="1"/>
</dbReference>
<reference evidence="8" key="3">
    <citation type="submission" date="2025-09" db="UniProtKB">
        <authorList>
            <consortium name="Ensembl"/>
        </authorList>
    </citation>
    <scope>IDENTIFICATION</scope>
</reference>
<dbReference type="GO" id="GO:0012505">
    <property type="term" value="C:endomembrane system"/>
    <property type="evidence" value="ECO:0007669"/>
    <property type="project" value="UniProtKB-SubCell"/>
</dbReference>
<feature type="transmembrane region" description="Helical" evidence="6">
    <location>
        <begin position="163"/>
        <end position="183"/>
    </location>
</feature>
<sequence>MFWFQQGLCFLPVFLVVWSSSTFIVSYLIALFRHDVDVIFPYISDTGANPPESCIFGLMTFVSACAGTLTIYARYKFVEKLGGDTEVVNPGLNKTALVLGMSSCLGMCIVATFQETTVTEVHDAGALLFFVPGVCYIALQSLLSYRARPFGSSPAVCRARSGIAALAAVALFPTVICAFFVTQTTLHRDVGDEDYPFHVASAVCEWIVAFSFICFFLTYIDDFKVRVTPLGGNPPFQALFFTFFLCTHFSILSTLLFSCSCLRYE</sequence>
<keyword evidence="9" id="KW-1185">Reference proteome</keyword>
<keyword evidence="5 6" id="KW-0472">Membrane</keyword>
<feature type="transmembrane region" description="Helical" evidence="6">
    <location>
        <begin position="12"/>
        <end position="32"/>
    </location>
</feature>
<evidence type="ECO:0000259" key="7">
    <source>
        <dbReference type="Pfam" id="PF10277"/>
    </source>
</evidence>
<feature type="transmembrane region" description="Helical" evidence="6">
    <location>
        <begin position="125"/>
        <end position="143"/>
    </location>
</feature>
<comment type="similarity">
    <text evidence="2">Belongs to the DRAM/TMEM150 family.</text>
</comment>
<dbReference type="InterPro" id="IPR019402">
    <property type="entry name" value="CWH43_N"/>
</dbReference>
<evidence type="ECO:0000256" key="4">
    <source>
        <dbReference type="ARBA" id="ARBA00022989"/>
    </source>
</evidence>
<evidence type="ECO:0000313" key="9">
    <source>
        <dbReference type="Proteomes" id="UP000007635"/>
    </source>
</evidence>
<dbReference type="PANTHER" id="PTHR21324:SF11">
    <property type="entry name" value="DNA DAMAGE-REGULATED AUTOPHAGY MODULATOR PROTEIN 1"/>
    <property type="match status" value="1"/>
</dbReference>
<keyword evidence="3 6" id="KW-0812">Transmembrane</keyword>
<dbReference type="AlphaFoldDB" id="A0AAQ4P8T8"/>
<feature type="transmembrane region" description="Helical" evidence="6">
    <location>
        <begin position="240"/>
        <end position="262"/>
    </location>
</feature>
<organism evidence="8 9">
    <name type="scientific">Gasterosteus aculeatus aculeatus</name>
    <name type="common">three-spined stickleback</name>
    <dbReference type="NCBI Taxonomy" id="481459"/>
    <lineage>
        <taxon>Eukaryota</taxon>
        <taxon>Metazoa</taxon>
        <taxon>Chordata</taxon>
        <taxon>Craniata</taxon>
        <taxon>Vertebrata</taxon>
        <taxon>Euteleostomi</taxon>
        <taxon>Actinopterygii</taxon>
        <taxon>Neopterygii</taxon>
        <taxon>Teleostei</taxon>
        <taxon>Neoteleostei</taxon>
        <taxon>Acanthomorphata</taxon>
        <taxon>Eupercaria</taxon>
        <taxon>Perciformes</taxon>
        <taxon>Cottioidei</taxon>
        <taxon>Gasterosteales</taxon>
        <taxon>Gasterosteidae</taxon>
        <taxon>Gasterosteus</taxon>
    </lineage>
</organism>
<dbReference type="PANTHER" id="PTHR21324">
    <property type="entry name" value="FASTING-INDUCIBLE INTEGRAL MEMBRANE PROTEIN TM6P1-RELATED"/>
    <property type="match status" value="1"/>
</dbReference>
<evidence type="ECO:0000256" key="2">
    <source>
        <dbReference type="ARBA" id="ARBA00006565"/>
    </source>
</evidence>
<feature type="domain" description="CWH43-like N-terminal" evidence="7">
    <location>
        <begin position="9"/>
        <end position="224"/>
    </location>
</feature>
<feature type="transmembrane region" description="Helical" evidence="6">
    <location>
        <begin position="195"/>
        <end position="220"/>
    </location>
</feature>
<feature type="transmembrane region" description="Helical" evidence="6">
    <location>
        <begin position="95"/>
        <end position="113"/>
    </location>
</feature>
<dbReference type="GO" id="GO:0005764">
    <property type="term" value="C:lysosome"/>
    <property type="evidence" value="ECO:0007669"/>
    <property type="project" value="TreeGrafter"/>
</dbReference>
<evidence type="ECO:0000256" key="1">
    <source>
        <dbReference type="ARBA" id="ARBA00004127"/>
    </source>
</evidence>
<dbReference type="GO" id="GO:0010506">
    <property type="term" value="P:regulation of autophagy"/>
    <property type="evidence" value="ECO:0007669"/>
    <property type="project" value="TreeGrafter"/>
</dbReference>
<dbReference type="Ensembl" id="ENSGACT00000038308.1">
    <property type="protein sequence ID" value="ENSGACP00000035013.1"/>
    <property type="gene ID" value="ENSGACG00000032738.1"/>
</dbReference>
<name>A0AAQ4P8T8_GASAC</name>
<evidence type="ECO:0000256" key="6">
    <source>
        <dbReference type="SAM" id="Phobius"/>
    </source>
</evidence>